<comment type="subcellular location">
    <subcellularLocation>
        <location evidence="2">Cytoplasm</location>
    </subcellularLocation>
</comment>
<keyword evidence="3" id="KW-0479">Metal-binding</keyword>
<keyword evidence="6" id="KW-0436">Ligase</keyword>
<dbReference type="InterPro" id="IPR018165">
    <property type="entry name" value="Ala-tRNA-synth_IIc_core"/>
</dbReference>
<dbReference type="InterPro" id="IPR051335">
    <property type="entry name" value="Alanyl-tRNA_Editing_Enzymes"/>
</dbReference>
<evidence type="ECO:0000313" key="7">
    <source>
        <dbReference type="Proteomes" id="UP000069697"/>
    </source>
</evidence>
<dbReference type="InterPro" id="IPR012947">
    <property type="entry name" value="tRNA_SAD"/>
</dbReference>
<dbReference type="SUPFAM" id="SSF50447">
    <property type="entry name" value="Translation proteins"/>
    <property type="match status" value="1"/>
</dbReference>
<dbReference type="GO" id="GO:0006419">
    <property type="term" value="P:alanyl-tRNA aminoacylation"/>
    <property type="evidence" value="ECO:0007669"/>
    <property type="project" value="InterPro"/>
</dbReference>
<organism evidence="6 7">
    <name type="scientific">Paenibacillus amylolyticus</name>
    <dbReference type="NCBI Taxonomy" id="1451"/>
    <lineage>
        <taxon>Bacteria</taxon>
        <taxon>Bacillati</taxon>
        <taxon>Bacillota</taxon>
        <taxon>Bacilli</taxon>
        <taxon>Bacillales</taxon>
        <taxon>Paenibacillaceae</taxon>
        <taxon>Paenibacillus</taxon>
    </lineage>
</organism>
<name>A0A100VNJ8_PAEAM</name>
<dbReference type="GO" id="GO:0004813">
    <property type="term" value="F:alanine-tRNA ligase activity"/>
    <property type="evidence" value="ECO:0007669"/>
    <property type="project" value="InterPro"/>
</dbReference>
<dbReference type="GO" id="GO:0005737">
    <property type="term" value="C:cytoplasm"/>
    <property type="evidence" value="ECO:0007669"/>
    <property type="project" value="UniProtKB-SubCell"/>
</dbReference>
<evidence type="ECO:0000256" key="2">
    <source>
        <dbReference type="ARBA" id="ARBA00004496"/>
    </source>
</evidence>
<dbReference type="InterPro" id="IPR018163">
    <property type="entry name" value="Thr/Ala-tRNA-synth_IIc_edit"/>
</dbReference>
<evidence type="ECO:0000313" key="6">
    <source>
        <dbReference type="EMBL" id="GAS83153.1"/>
    </source>
</evidence>
<dbReference type="RefSeq" id="WP_062835542.1">
    <property type="nucleotide sequence ID" value="NZ_BCNV01000001.1"/>
</dbReference>
<evidence type="ECO:0000256" key="1">
    <source>
        <dbReference type="ARBA" id="ARBA00001947"/>
    </source>
</evidence>
<sequence>METKELYTEDSYLKECSSEVVLMQDQFITFNKTIFYPGGGGQPCDIGVIKQGDEIYRVLNVNKVEGKIIHELDRPLHDISQPVVMQIDWDWRFKNMQYHTLLHVISGYMYQHYNGLATSSQIEMDYARLELSFSPDIIEEIPFDRLEESIKKILSDSHEVIIRTISRVAAEQKEGAIKTVINLLPASLNEIRVVQIKDIDEQACGGTHVNNTTEINDFSIVKIQNKGQTKKRIRIQLTS</sequence>
<dbReference type="Gene3D" id="2.40.30.130">
    <property type="match status" value="1"/>
</dbReference>
<dbReference type="GO" id="GO:0002161">
    <property type="term" value="F:aminoacyl-tRNA deacylase activity"/>
    <property type="evidence" value="ECO:0007669"/>
    <property type="project" value="UniProtKB-ARBA"/>
</dbReference>
<dbReference type="AlphaFoldDB" id="A0A100VNJ8"/>
<dbReference type="PROSITE" id="PS50860">
    <property type="entry name" value="AA_TRNA_LIGASE_II_ALA"/>
    <property type="match status" value="1"/>
</dbReference>
<dbReference type="InterPro" id="IPR009000">
    <property type="entry name" value="Transl_B-barrel_sf"/>
</dbReference>
<proteinExistence type="predicted"/>
<comment type="cofactor">
    <cofactor evidence="1">
        <name>Zn(2+)</name>
        <dbReference type="ChEBI" id="CHEBI:29105"/>
    </cofactor>
</comment>
<comment type="caution">
    <text evidence="6">The sequence shown here is derived from an EMBL/GenBank/DDBJ whole genome shotgun (WGS) entry which is preliminary data.</text>
</comment>
<keyword evidence="6" id="KW-0030">Aminoacyl-tRNA synthetase</keyword>
<reference evidence="6 7" key="1">
    <citation type="journal article" date="2016" name="Genome Announc.">
        <title>Draft Genome Sequence of Paenibacillus amylolyticus Heshi-A3, Isolated from Fermented Rice Bran in a Japanese Fermented Seafood Dish.</title>
        <authorList>
            <person name="Akuzawa S."/>
            <person name="Nagaoka J."/>
            <person name="Kanekatsu M."/>
            <person name="Kubota E."/>
            <person name="Ohtake R."/>
            <person name="Suzuki T."/>
            <person name="Kanesaki Y."/>
        </authorList>
    </citation>
    <scope>NUCLEOTIDE SEQUENCE [LARGE SCALE GENOMIC DNA]</scope>
    <source>
        <strain evidence="6 7">Heshi-A3</strain>
    </source>
</reference>
<dbReference type="InterPro" id="IPR018164">
    <property type="entry name" value="Ala-tRNA-synth_IIc_N"/>
</dbReference>
<dbReference type="GO" id="GO:0005524">
    <property type="term" value="F:ATP binding"/>
    <property type="evidence" value="ECO:0007669"/>
    <property type="project" value="InterPro"/>
</dbReference>
<dbReference type="PANTHER" id="PTHR43462:SF1">
    <property type="entry name" value="ALANYL-TRNA EDITING PROTEIN AARSD1"/>
    <property type="match status" value="1"/>
</dbReference>
<reference evidence="7" key="2">
    <citation type="submission" date="2016-01" db="EMBL/GenBank/DDBJ databases">
        <title>Draft Genome Sequence of Paenibacillus amylolyticus Heshi-A3 that Was Isolated from Fermented Rice Bran with Aging Salted Mackerel, Which Was Named Heshiko as Traditional Fermented Seafood in Japan.</title>
        <authorList>
            <person name="Akuzawa S."/>
            <person name="Nakagawa J."/>
            <person name="Kanekatsu T."/>
            <person name="Kubota E."/>
            <person name="Ohtake R."/>
            <person name="Suzuki T."/>
            <person name="Kanesaki Y."/>
        </authorList>
    </citation>
    <scope>NUCLEOTIDE SEQUENCE [LARGE SCALE GENOMIC DNA]</scope>
    <source>
        <strain evidence="7">Heshi-A3</strain>
    </source>
</reference>
<accession>A0A100VNJ8</accession>
<dbReference type="Pfam" id="PF01411">
    <property type="entry name" value="tRNA-synt_2c"/>
    <property type="match status" value="1"/>
</dbReference>
<dbReference type="PANTHER" id="PTHR43462">
    <property type="entry name" value="ALANYL-TRNA EDITING PROTEIN"/>
    <property type="match status" value="1"/>
</dbReference>
<dbReference type="SMART" id="SM00863">
    <property type="entry name" value="tRNA_SAD"/>
    <property type="match status" value="1"/>
</dbReference>
<dbReference type="Proteomes" id="UP000069697">
    <property type="component" value="Unassembled WGS sequence"/>
</dbReference>
<dbReference type="Gene3D" id="3.30.980.10">
    <property type="entry name" value="Threonyl-trna Synthetase, Chain A, domain 2"/>
    <property type="match status" value="1"/>
</dbReference>
<dbReference type="EMBL" id="BCNV01000001">
    <property type="protein sequence ID" value="GAS83153.1"/>
    <property type="molecule type" value="Genomic_DNA"/>
</dbReference>
<feature type="domain" description="Alanyl-transfer RNA synthetases family profile" evidence="5">
    <location>
        <begin position="1"/>
        <end position="239"/>
    </location>
</feature>
<protein>
    <submittedName>
        <fullName evidence="6">Threonyl/alanyl tRNA synthetase, SAD</fullName>
    </submittedName>
</protein>
<dbReference type="GO" id="GO:0046872">
    <property type="term" value="F:metal ion binding"/>
    <property type="evidence" value="ECO:0007669"/>
    <property type="project" value="UniProtKB-KW"/>
</dbReference>
<dbReference type="GO" id="GO:0003676">
    <property type="term" value="F:nucleic acid binding"/>
    <property type="evidence" value="ECO:0007669"/>
    <property type="project" value="InterPro"/>
</dbReference>
<gene>
    <name evidence="6" type="ORF">PAHA3_3231</name>
</gene>
<dbReference type="SUPFAM" id="SSF55186">
    <property type="entry name" value="ThrRS/AlaRS common domain"/>
    <property type="match status" value="1"/>
</dbReference>
<dbReference type="Pfam" id="PF07973">
    <property type="entry name" value="tRNA_SAD"/>
    <property type="match status" value="1"/>
</dbReference>
<evidence type="ECO:0000256" key="4">
    <source>
        <dbReference type="ARBA" id="ARBA00022833"/>
    </source>
</evidence>
<evidence type="ECO:0000256" key="3">
    <source>
        <dbReference type="ARBA" id="ARBA00022723"/>
    </source>
</evidence>
<keyword evidence="4" id="KW-0862">Zinc</keyword>
<evidence type="ECO:0000259" key="5">
    <source>
        <dbReference type="PROSITE" id="PS50860"/>
    </source>
</evidence>